<keyword evidence="8" id="KW-1185">Reference proteome</keyword>
<accession>A0A8H7AZY2</accession>
<dbReference type="SUPFAM" id="SSF53335">
    <property type="entry name" value="S-adenosyl-L-methionine-dependent methyltransferases"/>
    <property type="match status" value="1"/>
</dbReference>
<name>A0A8H7AZY2_9PLEO</name>
<dbReference type="SUPFAM" id="SSF48452">
    <property type="entry name" value="TPR-like"/>
    <property type="match status" value="1"/>
</dbReference>
<comment type="caution">
    <text evidence="7">The sequence shown here is derived from an EMBL/GenBank/DDBJ whole genome shotgun (WGS) entry which is preliminary data.</text>
</comment>
<sequence>MTEAAQVQDPAQEERSSVQQILETKEYETNPELLPWYTKELEEPSPATRDIFEKYSKIPPADVVTHIKRVRDDAFTVFPYPCLGNWGFLNFSIGVNPAYQEVLSRIKSGEKFLDLGCCMGQDVRKLVHDGAPSEHMYASDLKKNFWGIGYHMFLDKSTLQTQFVEADIFDTDSALKQMDGKMDVINAASFFHLFDWDQQVRAAKRAVQLLKPVSGSLIVGRQGGKPEAGSFAHVMKEMTAFWHNPESWAKMWKQVGDETGTDWVVQAVLGEEDLSKRMKTSLVPAELINIHSAFHAGAYQQVLDFDTSNFSSSNALPLRVLQLRSRIALGQAQAVSNELASEKTPDLIAVKLLADYEQSKDVVGQAKKLAEQHGQDNLTVQLCVGMILERAGETEAALNVLSKHQGSLDAVALIVQIHLQQNRTDLAAKEAQRARKWAQDSLLVNIAESWVGMREGGEKYQSAFYVFEELATSSQSTSPHSLVAQAVSELHLGRLPEAEAALQQALSIDGTSADTLANLIVLNTLLGKKEDAEQLKSQLQSSAPQHRAIADWASKKEEFAKAAAKYTPKFEVAS</sequence>
<reference evidence="7" key="2">
    <citation type="submission" date="2020-08" db="EMBL/GenBank/DDBJ databases">
        <title>Draft Genome Sequence of Cumin Blight Pathogen Alternaria burnsii.</title>
        <authorList>
            <person name="Feng Z."/>
        </authorList>
    </citation>
    <scope>NUCLEOTIDE SEQUENCE</scope>
    <source>
        <strain evidence="7">CBS107.38</strain>
    </source>
</reference>
<evidence type="ECO:0000313" key="7">
    <source>
        <dbReference type="EMBL" id="KAF7674686.1"/>
    </source>
</evidence>
<dbReference type="Pfam" id="PF04733">
    <property type="entry name" value="Coatomer_E"/>
    <property type="match status" value="1"/>
</dbReference>
<evidence type="ECO:0000313" key="8">
    <source>
        <dbReference type="Proteomes" id="UP000596902"/>
    </source>
</evidence>
<evidence type="ECO:0000256" key="1">
    <source>
        <dbReference type="ARBA" id="ARBA00005179"/>
    </source>
</evidence>
<evidence type="ECO:0000256" key="4">
    <source>
        <dbReference type="ARBA" id="ARBA00038314"/>
    </source>
</evidence>
<dbReference type="PANTHER" id="PTHR35897">
    <property type="entry name" value="METHYLTRANSFERASE AUSD"/>
    <property type="match status" value="1"/>
</dbReference>
<evidence type="ECO:0000256" key="3">
    <source>
        <dbReference type="ARBA" id="ARBA00022691"/>
    </source>
</evidence>
<dbReference type="Gene3D" id="1.25.40.10">
    <property type="entry name" value="Tetratricopeptide repeat domain"/>
    <property type="match status" value="1"/>
</dbReference>
<evidence type="ECO:0000259" key="6">
    <source>
        <dbReference type="Pfam" id="PF13649"/>
    </source>
</evidence>
<feature type="region of interest" description="Disordered" evidence="5">
    <location>
        <begin position="1"/>
        <end position="22"/>
    </location>
</feature>
<dbReference type="InterPro" id="IPR029063">
    <property type="entry name" value="SAM-dependent_MTases_sf"/>
</dbReference>
<dbReference type="Proteomes" id="UP000596902">
    <property type="component" value="Unassembled WGS sequence"/>
</dbReference>
<dbReference type="GO" id="GO:0016740">
    <property type="term" value="F:transferase activity"/>
    <property type="evidence" value="ECO:0007669"/>
    <property type="project" value="UniProtKB-KW"/>
</dbReference>
<dbReference type="InterPro" id="IPR051654">
    <property type="entry name" value="Meroterpenoid_MTases"/>
</dbReference>
<reference evidence="7" key="1">
    <citation type="submission" date="2020-01" db="EMBL/GenBank/DDBJ databases">
        <authorList>
            <person name="Feng Z.H.Z."/>
        </authorList>
    </citation>
    <scope>NUCLEOTIDE SEQUENCE</scope>
    <source>
        <strain evidence="7">CBS107.38</strain>
    </source>
</reference>
<dbReference type="GeneID" id="62205671"/>
<dbReference type="PANTHER" id="PTHR35897:SF1">
    <property type="entry name" value="METHYLTRANSFERASE AUSD"/>
    <property type="match status" value="1"/>
</dbReference>
<organism evidence="7 8">
    <name type="scientific">Alternaria burnsii</name>
    <dbReference type="NCBI Taxonomy" id="1187904"/>
    <lineage>
        <taxon>Eukaryota</taxon>
        <taxon>Fungi</taxon>
        <taxon>Dikarya</taxon>
        <taxon>Ascomycota</taxon>
        <taxon>Pezizomycotina</taxon>
        <taxon>Dothideomycetes</taxon>
        <taxon>Pleosporomycetidae</taxon>
        <taxon>Pleosporales</taxon>
        <taxon>Pleosporineae</taxon>
        <taxon>Pleosporaceae</taxon>
        <taxon>Alternaria</taxon>
        <taxon>Alternaria sect. Alternaria</taxon>
    </lineage>
</organism>
<dbReference type="Pfam" id="PF13649">
    <property type="entry name" value="Methyltransf_25"/>
    <property type="match status" value="1"/>
</dbReference>
<evidence type="ECO:0000256" key="5">
    <source>
        <dbReference type="SAM" id="MobiDB-lite"/>
    </source>
</evidence>
<feature type="domain" description="Methyltransferase" evidence="6">
    <location>
        <begin position="113"/>
        <end position="212"/>
    </location>
</feature>
<keyword evidence="3" id="KW-0949">S-adenosyl-L-methionine</keyword>
<comment type="similarity">
    <text evidence="4">Belongs to the class I-like SAM-binding methyltransferase superfamily.</text>
</comment>
<protein>
    <submittedName>
        <fullName evidence="7">Coatomer subunit epsilon</fullName>
    </submittedName>
</protein>
<gene>
    <name evidence="7" type="ORF">GT037_007446</name>
</gene>
<dbReference type="Gene3D" id="3.40.50.150">
    <property type="entry name" value="Vaccinia Virus protein VP39"/>
    <property type="match status" value="1"/>
</dbReference>
<dbReference type="InterPro" id="IPR041698">
    <property type="entry name" value="Methyltransf_25"/>
</dbReference>
<comment type="pathway">
    <text evidence="1">Secondary metabolite biosynthesis.</text>
</comment>
<keyword evidence="2" id="KW-0808">Transferase</keyword>
<dbReference type="EMBL" id="JAAABM010000010">
    <property type="protein sequence ID" value="KAF7674686.1"/>
    <property type="molecule type" value="Genomic_DNA"/>
</dbReference>
<evidence type="ECO:0000256" key="2">
    <source>
        <dbReference type="ARBA" id="ARBA00022679"/>
    </source>
</evidence>
<dbReference type="AlphaFoldDB" id="A0A8H7AZY2"/>
<dbReference type="RefSeq" id="XP_038784981.1">
    <property type="nucleotide sequence ID" value="XM_038932493.1"/>
</dbReference>
<dbReference type="InterPro" id="IPR011990">
    <property type="entry name" value="TPR-like_helical_dom_sf"/>
</dbReference>
<proteinExistence type="inferred from homology"/>